<sequence length="506" mass="55304">MHQVNVSVGDVSGAVGDVSAAEDQMTATVDQVGAGVGEASAAVDQVGAGVGEASAAVDQVGAGVGEASAAVDQVTDTMDQVGAGVGLVSMSQIDTSVLLSQRTMNELFGTSSSNSGAELGREAATETYNSSNRELRDGVSNLQLLSEASGAESDAQPDSGFVAQSVGPPSTPLGRCVRPRLTVKKDVNFIPDDENLSEYDSFSSGESDDDVEADNDDDASFGSDSLDANDTLSEADAVMMGTAFLESLQLGSDTPTREARLVRENTLRSMEWTPVSSSYAEGVQAYPGLNIEEARPVDELSDVCHSPLLTFFYFLPKTLWVRIATETNRYGLQQVTRRAEAIQAKQNDRRRETVKQISRRLKAKSSYETHEILHVVGLLIARMLCPHKRRFAAHWSMVEDGAVPAGNFGRFMARNRCQDILRDLHFVDNQEERTRDKLWKLRMVSDTLQQRFLMAWSLPTVFSFDEGVLPSTSKRNTTRMFMPDKPRRYGSKMFMVCDSRTAYCHR</sequence>
<comment type="caution">
    <text evidence="3">The sequence shown here is derived from an EMBL/GenBank/DDBJ whole genome shotgun (WGS) entry which is preliminary data.</text>
</comment>
<evidence type="ECO:0000256" key="1">
    <source>
        <dbReference type="SAM" id="MobiDB-lite"/>
    </source>
</evidence>
<evidence type="ECO:0000313" key="4">
    <source>
        <dbReference type="Proteomes" id="UP001165121"/>
    </source>
</evidence>
<evidence type="ECO:0000313" key="3">
    <source>
        <dbReference type="EMBL" id="GMF32241.1"/>
    </source>
</evidence>
<feature type="region of interest" description="Disordered" evidence="1">
    <location>
        <begin position="194"/>
        <end position="228"/>
    </location>
</feature>
<feature type="region of interest" description="Disordered" evidence="1">
    <location>
        <begin position="108"/>
        <end position="135"/>
    </location>
</feature>
<dbReference type="OrthoDB" id="93607at2759"/>
<name>A0A9W6X611_9STRA</name>
<proteinExistence type="predicted"/>
<evidence type="ECO:0000259" key="2">
    <source>
        <dbReference type="Pfam" id="PF13843"/>
    </source>
</evidence>
<feature type="region of interest" description="Disordered" evidence="1">
    <location>
        <begin position="148"/>
        <end position="174"/>
    </location>
</feature>
<protein>
    <submittedName>
        <fullName evidence="3">Unnamed protein product</fullName>
    </submittedName>
</protein>
<dbReference type="EMBL" id="BSXT01000680">
    <property type="protein sequence ID" value="GMF32241.1"/>
    <property type="molecule type" value="Genomic_DNA"/>
</dbReference>
<organism evidence="3 4">
    <name type="scientific">Phytophthora fragariaefolia</name>
    <dbReference type="NCBI Taxonomy" id="1490495"/>
    <lineage>
        <taxon>Eukaryota</taxon>
        <taxon>Sar</taxon>
        <taxon>Stramenopiles</taxon>
        <taxon>Oomycota</taxon>
        <taxon>Peronosporomycetes</taxon>
        <taxon>Peronosporales</taxon>
        <taxon>Peronosporaceae</taxon>
        <taxon>Phytophthora</taxon>
    </lineage>
</organism>
<dbReference type="Pfam" id="PF13843">
    <property type="entry name" value="DDE_Tnp_1_7"/>
    <property type="match status" value="1"/>
</dbReference>
<gene>
    <name evidence="3" type="ORF">Pfra01_000760900</name>
</gene>
<dbReference type="Proteomes" id="UP001165121">
    <property type="component" value="Unassembled WGS sequence"/>
</dbReference>
<dbReference type="PANTHER" id="PTHR46599">
    <property type="entry name" value="PIGGYBAC TRANSPOSABLE ELEMENT-DERIVED PROTEIN 4"/>
    <property type="match status" value="1"/>
</dbReference>
<dbReference type="SUPFAM" id="SSF58104">
    <property type="entry name" value="Methyl-accepting chemotaxis protein (MCP) signaling domain"/>
    <property type="match status" value="1"/>
</dbReference>
<keyword evidence="4" id="KW-1185">Reference proteome</keyword>
<dbReference type="Gene3D" id="1.10.287.950">
    <property type="entry name" value="Methyl-accepting chemotaxis protein"/>
    <property type="match status" value="1"/>
</dbReference>
<dbReference type="PANTHER" id="PTHR46599:SF3">
    <property type="entry name" value="PIGGYBAC TRANSPOSABLE ELEMENT-DERIVED PROTEIN 4"/>
    <property type="match status" value="1"/>
</dbReference>
<dbReference type="InterPro" id="IPR029526">
    <property type="entry name" value="PGBD"/>
</dbReference>
<accession>A0A9W6X611</accession>
<reference evidence="3" key="1">
    <citation type="submission" date="2023-04" db="EMBL/GenBank/DDBJ databases">
        <title>Phytophthora fragariaefolia NBRC 109709.</title>
        <authorList>
            <person name="Ichikawa N."/>
            <person name="Sato H."/>
            <person name="Tonouchi N."/>
        </authorList>
    </citation>
    <scope>NUCLEOTIDE SEQUENCE</scope>
    <source>
        <strain evidence="3">NBRC 109709</strain>
    </source>
</reference>
<feature type="domain" description="PiggyBac transposable element-derived protein" evidence="2">
    <location>
        <begin position="307"/>
        <end position="503"/>
    </location>
</feature>
<dbReference type="AlphaFoldDB" id="A0A9W6X611"/>
<feature type="compositionally biased region" description="Acidic residues" evidence="1">
    <location>
        <begin position="206"/>
        <end position="219"/>
    </location>
</feature>